<feature type="region of interest" description="Disordered" evidence="1">
    <location>
        <begin position="239"/>
        <end position="279"/>
    </location>
</feature>
<dbReference type="GeneID" id="115627756"/>
<dbReference type="Proteomes" id="UP000504634">
    <property type="component" value="Unplaced"/>
</dbReference>
<organism evidence="3 4">
    <name type="scientific">Drosophila lebanonensis</name>
    <name type="common">Fruit fly</name>
    <name type="synonym">Scaptodrosophila lebanonensis</name>
    <dbReference type="NCBI Taxonomy" id="7225"/>
    <lineage>
        <taxon>Eukaryota</taxon>
        <taxon>Metazoa</taxon>
        <taxon>Ecdysozoa</taxon>
        <taxon>Arthropoda</taxon>
        <taxon>Hexapoda</taxon>
        <taxon>Insecta</taxon>
        <taxon>Pterygota</taxon>
        <taxon>Neoptera</taxon>
        <taxon>Endopterygota</taxon>
        <taxon>Diptera</taxon>
        <taxon>Brachycera</taxon>
        <taxon>Muscomorpha</taxon>
        <taxon>Ephydroidea</taxon>
        <taxon>Drosophilidae</taxon>
        <taxon>Scaptodrosophila</taxon>
    </lineage>
</organism>
<keyword evidence="2" id="KW-0472">Membrane</keyword>
<feature type="transmembrane region" description="Helical" evidence="2">
    <location>
        <begin position="12"/>
        <end position="31"/>
    </location>
</feature>
<keyword evidence="2" id="KW-0812">Transmembrane</keyword>
<evidence type="ECO:0000256" key="1">
    <source>
        <dbReference type="SAM" id="MobiDB-lite"/>
    </source>
</evidence>
<feature type="compositionally biased region" description="Polar residues" evidence="1">
    <location>
        <begin position="239"/>
        <end position="250"/>
    </location>
</feature>
<sequence>MIYPKFASRHVVLMLLFLSWTFAVMSIFVLMCVFNNAQLPFSLNSGEIGADSDKYTIPHNANIQNWKYGHAKSSAHDLREKGKESSDHNEIPEMDMESQHIYIDEVAKFSDANADAVKANTSDIIEPAEDPKLTYSVLNRIEVTKLTKPAPSIDSASETNKNVEFFDGFFDDDDDNESDELYSQQIASGSGAGPGAATEPLSSMKNYPKNDDYDLETRKFIRRISLKLLQLSKRNATSQMHYLKNGSPNLTEKPYKRGKTHKRPNGESKRSRTFKRKTKSIMDSDQLSTTYRPLSPIATSSTIQSTQRGHHPTSSESPYWLETRTRRIVGNERKSAERSRQLLLCEKDKAGGGELCRMLFKGT</sequence>
<evidence type="ECO:0000313" key="4">
    <source>
        <dbReference type="RefSeq" id="XP_030379401.1"/>
    </source>
</evidence>
<protein>
    <submittedName>
        <fullName evidence="4">Uncharacterized protein LOC115627756</fullName>
    </submittedName>
</protein>
<keyword evidence="3" id="KW-1185">Reference proteome</keyword>
<dbReference type="AlphaFoldDB" id="A0A6J2TRY8"/>
<evidence type="ECO:0000313" key="3">
    <source>
        <dbReference type="Proteomes" id="UP000504634"/>
    </source>
</evidence>
<name>A0A6J2TRY8_DROLE</name>
<dbReference type="OrthoDB" id="8019484at2759"/>
<keyword evidence="2" id="KW-1133">Transmembrane helix</keyword>
<evidence type="ECO:0000256" key="2">
    <source>
        <dbReference type="SAM" id="Phobius"/>
    </source>
</evidence>
<dbReference type="RefSeq" id="XP_030379401.1">
    <property type="nucleotide sequence ID" value="XM_030523541.1"/>
</dbReference>
<gene>
    <name evidence="4" type="primary">LOC115627756</name>
</gene>
<feature type="region of interest" description="Disordered" evidence="1">
    <location>
        <begin position="186"/>
        <end position="210"/>
    </location>
</feature>
<reference evidence="4" key="1">
    <citation type="submission" date="2025-08" db="UniProtKB">
        <authorList>
            <consortium name="RefSeq"/>
        </authorList>
    </citation>
    <scope>IDENTIFICATION</scope>
    <source>
        <strain evidence="4">11010-0011.00</strain>
        <tissue evidence="4">Whole body</tissue>
    </source>
</reference>
<proteinExistence type="predicted"/>
<accession>A0A6J2TRY8</accession>